<dbReference type="EMBL" id="CP026244">
    <property type="protein sequence ID" value="AWO97832.1"/>
    <property type="molecule type" value="Genomic_DNA"/>
</dbReference>
<sequence>MSSILILVHLLPPSPHGRKSPGKLSAKHVSDYIVKFIKTNEVLVSQTGTSVQRHLDGIWTASGKAFNPICLLWGPRGV</sequence>
<proteinExistence type="predicted"/>
<evidence type="ECO:0000313" key="1">
    <source>
        <dbReference type="EMBL" id="AWO97832.1"/>
    </source>
</evidence>
<reference evidence="1 2" key="1">
    <citation type="submission" date="2017-12" db="EMBL/GenBank/DDBJ databases">
        <title>Integrating genomic resources of turbot (Scophthalmus maximus) in depth evaluation of genetic and physical mapping variation across individuals.</title>
        <authorList>
            <person name="Martinez P."/>
        </authorList>
    </citation>
    <scope>NUCLEOTIDE SEQUENCE [LARGE SCALE GENOMIC DNA]</scope>
</reference>
<name>A0A2U9B1L8_SCOMX</name>
<accession>A0A2U9B1L8</accession>
<evidence type="ECO:0000313" key="2">
    <source>
        <dbReference type="Proteomes" id="UP000246464"/>
    </source>
</evidence>
<dbReference type="AlphaFoldDB" id="A0A2U9B1L8"/>
<protein>
    <submittedName>
        <fullName evidence="1">Uncharacterized protein</fullName>
    </submittedName>
</protein>
<keyword evidence="2" id="KW-1185">Reference proteome</keyword>
<gene>
    <name evidence="1" type="ORF">SMAX5B_007691</name>
</gene>
<organism evidence="1 2">
    <name type="scientific">Scophthalmus maximus</name>
    <name type="common">Turbot</name>
    <name type="synonym">Psetta maxima</name>
    <dbReference type="NCBI Taxonomy" id="52904"/>
    <lineage>
        <taxon>Eukaryota</taxon>
        <taxon>Metazoa</taxon>
        <taxon>Chordata</taxon>
        <taxon>Craniata</taxon>
        <taxon>Vertebrata</taxon>
        <taxon>Euteleostomi</taxon>
        <taxon>Actinopterygii</taxon>
        <taxon>Neopterygii</taxon>
        <taxon>Teleostei</taxon>
        <taxon>Neoteleostei</taxon>
        <taxon>Acanthomorphata</taxon>
        <taxon>Carangaria</taxon>
        <taxon>Pleuronectiformes</taxon>
        <taxon>Pleuronectoidei</taxon>
        <taxon>Scophthalmidae</taxon>
        <taxon>Scophthalmus</taxon>
    </lineage>
</organism>
<dbReference type="Proteomes" id="UP000246464">
    <property type="component" value="Chromosome 2"/>
</dbReference>